<evidence type="ECO:0000256" key="9">
    <source>
        <dbReference type="PROSITE-ProRule" id="PRU01026"/>
    </source>
</evidence>
<evidence type="ECO:0000256" key="8">
    <source>
        <dbReference type="ARBA" id="ARBA00022884"/>
    </source>
</evidence>
<dbReference type="GO" id="GO:0008234">
    <property type="term" value="F:cysteine-type peptidase activity"/>
    <property type="evidence" value="ECO:0007669"/>
    <property type="project" value="UniProtKB-KW"/>
</dbReference>
<dbReference type="PROSITE" id="PS51689">
    <property type="entry name" value="SAM_RNA_A_N6_MT"/>
    <property type="match status" value="1"/>
</dbReference>
<dbReference type="Gene3D" id="1.10.8.100">
    <property type="entry name" value="Ribosomal RNA adenine dimethylase-like, domain 2"/>
    <property type="match status" value="1"/>
</dbReference>
<dbReference type="GO" id="GO:0016926">
    <property type="term" value="P:protein desumoylation"/>
    <property type="evidence" value="ECO:0007669"/>
    <property type="project" value="UniProtKB-ARBA"/>
</dbReference>
<evidence type="ECO:0000259" key="11">
    <source>
        <dbReference type="PROSITE" id="PS50102"/>
    </source>
</evidence>
<feature type="compositionally biased region" description="Basic and acidic residues" evidence="10">
    <location>
        <begin position="977"/>
        <end position="986"/>
    </location>
</feature>
<feature type="compositionally biased region" description="Basic and acidic residues" evidence="10">
    <location>
        <begin position="997"/>
        <end position="1014"/>
    </location>
</feature>
<dbReference type="SMART" id="SM00650">
    <property type="entry name" value="rADc"/>
    <property type="match status" value="1"/>
</dbReference>
<feature type="region of interest" description="Disordered" evidence="10">
    <location>
        <begin position="177"/>
        <end position="196"/>
    </location>
</feature>
<dbReference type="PROSITE" id="PS50102">
    <property type="entry name" value="RRM"/>
    <property type="match status" value="2"/>
</dbReference>
<comment type="similarity">
    <text evidence="1">Belongs to the peptidase C48 family.</text>
</comment>
<dbReference type="InterPro" id="IPR029063">
    <property type="entry name" value="SAM-dependent_MTases_sf"/>
</dbReference>
<dbReference type="PANTHER" id="PTHR46915:SF1">
    <property type="entry name" value="UBIQUITIN-LIKE PROTEASE FAMILY PROFILE DOMAIN-CONTAINING PROTEIN"/>
    <property type="match status" value="1"/>
</dbReference>
<dbReference type="InterPro" id="IPR038765">
    <property type="entry name" value="Papain-like_cys_pep_sf"/>
</dbReference>
<dbReference type="InterPro" id="IPR003653">
    <property type="entry name" value="Peptidase_C48_C"/>
</dbReference>
<evidence type="ECO:0000256" key="5">
    <source>
        <dbReference type="ARBA" id="ARBA00022691"/>
    </source>
</evidence>
<evidence type="ECO:0000259" key="12">
    <source>
        <dbReference type="PROSITE" id="PS50600"/>
    </source>
</evidence>
<feature type="compositionally biased region" description="Basic and acidic residues" evidence="10">
    <location>
        <begin position="392"/>
        <end position="408"/>
    </location>
</feature>
<feature type="region of interest" description="Disordered" evidence="10">
    <location>
        <begin position="1"/>
        <end position="27"/>
    </location>
</feature>
<dbReference type="Gene3D" id="3.30.70.330">
    <property type="match status" value="2"/>
</dbReference>
<feature type="region of interest" description="Disordered" evidence="10">
    <location>
        <begin position="96"/>
        <end position="156"/>
    </location>
</feature>
<name>A0A3L6EZC9_MAIZE</name>
<keyword evidence="7" id="KW-0788">Thiol protease</keyword>
<feature type="compositionally biased region" description="Basic and acidic residues" evidence="10">
    <location>
        <begin position="120"/>
        <end position="139"/>
    </location>
</feature>
<keyword evidence="8 9" id="KW-0694">RNA-binding</keyword>
<evidence type="ECO:0000256" key="1">
    <source>
        <dbReference type="ARBA" id="ARBA00005234"/>
    </source>
</evidence>
<dbReference type="InterPro" id="IPR012677">
    <property type="entry name" value="Nucleotide-bd_a/b_plait_sf"/>
</dbReference>
<dbReference type="InterPro" id="IPR035979">
    <property type="entry name" value="RBD_domain_sf"/>
</dbReference>
<dbReference type="GO" id="GO:0006508">
    <property type="term" value="P:proteolysis"/>
    <property type="evidence" value="ECO:0007669"/>
    <property type="project" value="UniProtKB-KW"/>
</dbReference>
<dbReference type="AlphaFoldDB" id="A0A3L6EZC9"/>
<evidence type="ECO:0000256" key="3">
    <source>
        <dbReference type="ARBA" id="ARBA00022670"/>
    </source>
</evidence>
<feature type="domain" description="RRM" evidence="11">
    <location>
        <begin position="814"/>
        <end position="870"/>
    </location>
</feature>
<keyword evidence="3" id="KW-0645">Protease</keyword>
<keyword evidence="5 9" id="KW-0949">S-adenosyl-L-methionine</keyword>
<dbReference type="EMBL" id="NCVQ01000005">
    <property type="protein sequence ID" value="PWZ26185.1"/>
    <property type="molecule type" value="Genomic_DNA"/>
</dbReference>
<dbReference type="InterPro" id="IPR020598">
    <property type="entry name" value="rRNA_Ade_methylase_Trfase_N"/>
</dbReference>
<dbReference type="SUPFAM" id="SSF54928">
    <property type="entry name" value="RNA-binding domain, RBD"/>
    <property type="match status" value="1"/>
</dbReference>
<dbReference type="InterPro" id="IPR001737">
    <property type="entry name" value="KsgA/Erm"/>
</dbReference>
<feature type="binding site" evidence="9">
    <location>
        <position position="644"/>
    </location>
    <ligand>
        <name>S-adenosyl-L-methionine</name>
        <dbReference type="ChEBI" id="CHEBI:59789"/>
    </ligand>
</feature>
<dbReference type="PROSITE" id="PS50600">
    <property type="entry name" value="ULP_PROTEASE"/>
    <property type="match status" value="1"/>
</dbReference>
<feature type="binding site" evidence="9">
    <location>
        <position position="569"/>
    </location>
    <ligand>
        <name>S-adenosyl-L-methionine</name>
        <dbReference type="ChEBI" id="CHEBI:59789"/>
    </ligand>
</feature>
<evidence type="ECO:0000313" key="14">
    <source>
        <dbReference type="Proteomes" id="UP000251960"/>
    </source>
</evidence>
<reference evidence="13 14" key="1">
    <citation type="journal article" date="2018" name="Nat. Genet.">
        <title>Extensive intraspecific gene order and gene structural variations between Mo17 and other maize genomes.</title>
        <authorList>
            <person name="Sun S."/>
            <person name="Zhou Y."/>
            <person name="Chen J."/>
            <person name="Shi J."/>
            <person name="Zhao H."/>
            <person name="Zhao H."/>
            <person name="Song W."/>
            <person name="Zhang M."/>
            <person name="Cui Y."/>
            <person name="Dong X."/>
            <person name="Liu H."/>
            <person name="Ma X."/>
            <person name="Jiao Y."/>
            <person name="Wang B."/>
            <person name="Wei X."/>
            <person name="Stein J.C."/>
            <person name="Glaubitz J.C."/>
            <person name="Lu F."/>
            <person name="Yu G."/>
            <person name="Liang C."/>
            <person name="Fengler K."/>
            <person name="Li B."/>
            <person name="Rafalski A."/>
            <person name="Schnable P.S."/>
            <person name="Ware D.H."/>
            <person name="Buckler E.S."/>
            <person name="Lai J."/>
        </authorList>
    </citation>
    <scope>NUCLEOTIDE SEQUENCE [LARGE SCALE GENOMIC DNA]</scope>
    <source>
        <strain evidence="14">cv. Missouri 17</strain>
        <tissue evidence="13">Seedling</tissue>
    </source>
</reference>
<evidence type="ECO:0000256" key="6">
    <source>
        <dbReference type="ARBA" id="ARBA00022801"/>
    </source>
</evidence>
<dbReference type="Pfam" id="PF00398">
    <property type="entry name" value="RrnaAD"/>
    <property type="match status" value="1"/>
</dbReference>
<keyword evidence="4 9" id="KW-0808">Transferase</keyword>
<dbReference type="SUPFAM" id="SSF53335">
    <property type="entry name" value="S-adenosyl-L-methionine-dependent methyltransferases"/>
    <property type="match status" value="1"/>
</dbReference>
<dbReference type="SMART" id="SM00360">
    <property type="entry name" value="RRM"/>
    <property type="match status" value="2"/>
</dbReference>
<evidence type="ECO:0000256" key="10">
    <source>
        <dbReference type="SAM" id="MobiDB-lite"/>
    </source>
</evidence>
<comment type="similarity">
    <text evidence="9">Belongs to the class I-like SAM-binding methyltransferase superfamily. rRNA adenine N(6)-methyltransferase family.</text>
</comment>
<comment type="caution">
    <text evidence="13">The sequence shown here is derived from an EMBL/GenBank/DDBJ whole genome shotgun (WGS) entry which is preliminary data.</text>
</comment>
<dbReference type="GO" id="GO:0000179">
    <property type="term" value="F:rRNA (adenine-N6,N6-)-dimethyltransferase activity"/>
    <property type="evidence" value="ECO:0007669"/>
    <property type="project" value="UniProtKB-UniRule"/>
</dbReference>
<dbReference type="InterPro" id="IPR000504">
    <property type="entry name" value="RRM_dom"/>
</dbReference>
<dbReference type="PANTHER" id="PTHR46915">
    <property type="entry name" value="UBIQUITIN-LIKE PROTEASE 4-RELATED"/>
    <property type="match status" value="1"/>
</dbReference>
<feature type="compositionally biased region" description="Basic and acidic residues" evidence="10">
    <location>
        <begin position="96"/>
        <end position="108"/>
    </location>
</feature>
<protein>
    <submittedName>
        <fullName evidence="13">Ribosomal RNA small subunit methyltransferase, chloroplastic</fullName>
    </submittedName>
</protein>
<feature type="region of interest" description="Disordered" evidence="10">
    <location>
        <begin position="870"/>
        <end position="889"/>
    </location>
</feature>
<feature type="compositionally biased region" description="Basic and acidic residues" evidence="10">
    <location>
        <begin position="1040"/>
        <end position="1062"/>
    </location>
</feature>
<proteinExistence type="inferred from homology"/>
<feature type="domain" description="Ubiquitin-like protease family profile" evidence="12">
    <location>
        <begin position="203"/>
        <end position="337"/>
    </location>
</feature>
<keyword evidence="2 9" id="KW-0489">Methyltransferase</keyword>
<feature type="region of interest" description="Disordered" evidence="10">
    <location>
        <begin position="385"/>
        <end position="414"/>
    </location>
</feature>
<organism evidence="13 14">
    <name type="scientific">Zea mays</name>
    <name type="common">Maize</name>
    <dbReference type="NCBI Taxonomy" id="4577"/>
    <lineage>
        <taxon>Eukaryota</taxon>
        <taxon>Viridiplantae</taxon>
        <taxon>Streptophyta</taxon>
        <taxon>Embryophyta</taxon>
        <taxon>Tracheophyta</taxon>
        <taxon>Spermatophyta</taxon>
        <taxon>Magnoliopsida</taxon>
        <taxon>Liliopsida</taxon>
        <taxon>Poales</taxon>
        <taxon>Poaceae</taxon>
        <taxon>PACMAD clade</taxon>
        <taxon>Panicoideae</taxon>
        <taxon>Andropogonodae</taxon>
        <taxon>Andropogoneae</taxon>
        <taxon>Tripsacinae</taxon>
        <taxon>Zea</taxon>
    </lineage>
</organism>
<keyword evidence="6" id="KW-0378">Hydrolase</keyword>
<sequence>MTGPSAGSATPPCTGMTGRADHGPAGPPRLQMVGYRMLIPFLRMCMISVQKMSRRNVWATDSVRGIYLLKTIMREFWMQLPLNNLKRQGCAEKRKPISVDKMYSESDRPSSTSSSAKRTHAIDPEVSDHEKCHKTESSHPSRFSKRRKEQLQNSSSVYPRKVQDVVLLDDEDMQPEEEVNCDMSDGQNGPKIYYPSRDNRESVELSRSDIKCLDPGVYLSSPVINFYIQYIKRNRLSSEDFRDKFYIFNTYFYGKLEEALCRQDEFSKLRRWWKGVNILNKAYIILPIHGIYLEKEWCQLSSWEDFKNNIHKQSVEVPRQNNEYDCGIFMLYYIERFIKEAPERFTIDKLDMFNRSWFKPEEASGLRRRIRELLLEEFESAKLDDALPGADASERDDSINDGELKPDASSDSSEMVVEVVGGLGGTDKSNEGIKVVASEEASGESGDAGKSTEGTVAASEEKSIEGINVAEPEDACESIGGIYVAESDEASGEFGEIGKTNKGTKVAVSEGASVSGYTDKNMEDISDSEVAVLDKAPTSSYRRGEKTTACVLSEAASLSDSVKDEQGMVKADSGSSKAEREGNLIVIASPERSEGNDEIIGSMPITDVVCDSCDSDTETKDKHMATLVKDRFGSTEQLKVIEEDITKFHIRSHFLPFMKEKYGATKKLAKVASNLPFNVSTEVVKLLLPMGDVFSVVVLMLQDETAVRLADASIQSPEYRSINVFVDFYSEPEYKFRVDRENFFPRPKVDGAVISFKLKNAEEYPPVSSPKSFFSMVNSAFMGKRKMLRKSLQHICSSSEIEAALDNIGLPVTVERLFGKYGRVERVDLKTGFAFIYMEDERDAEDAISRLDGIDFGRKGRRIKVEWTKEDRTADRRGNSRRSPTNAKPTKTLFVINFDPINTRIRDLERHFDKYGRVANVRIKKNFAFIQFEAQEDATRALEGANGSHFMDRVISVEYALRDDDEKGERATNGYSPDRRGRERSPGARRSPSPYGRGRERGSPDYGRGKERGSPDYGRGGRSPDNGRGGRPAGGGGGGRGDHARGGRRRSPDYYERDRREASPGYDRPPSRSPGTGRDARD</sequence>
<dbReference type="Pfam" id="PF00076">
    <property type="entry name" value="RRM_1"/>
    <property type="match status" value="1"/>
</dbReference>
<dbReference type="Pfam" id="PF02902">
    <property type="entry name" value="Peptidase_C48"/>
    <property type="match status" value="2"/>
</dbReference>
<dbReference type="SUPFAM" id="SSF54001">
    <property type="entry name" value="Cysteine proteinases"/>
    <property type="match status" value="1"/>
</dbReference>
<evidence type="ECO:0000256" key="2">
    <source>
        <dbReference type="ARBA" id="ARBA00022603"/>
    </source>
</evidence>
<accession>A0A3L6EZC9</accession>
<dbReference type="Gene3D" id="1.10.418.20">
    <property type="match status" value="1"/>
</dbReference>
<feature type="compositionally biased region" description="Gly residues" evidence="10">
    <location>
        <begin position="1027"/>
        <end position="1039"/>
    </location>
</feature>
<comment type="caution">
    <text evidence="9">Lacks conserved residue(s) required for the propagation of feature annotation.</text>
</comment>
<feature type="region of interest" description="Disordered" evidence="10">
    <location>
        <begin position="437"/>
        <end position="461"/>
    </location>
</feature>
<evidence type="ECO:0000256" key="7">
    <source>
        <dbReference type="ARBA" id="ARBA00022807"/>
    </source>
</evidence>
<dbReference type="Proteomes" id="UP000251960">
    <property type="component" value="Chromosome 4"/>
</dbReference>
<feature type="binding site" evidence="9">
    <location>
        <position position="674"/>
    </location>
    <ligand>
        <name>S-adenosyl-L-methionine</name>
        <dbReference type="ChEBI" id="CHEBI:59789"/>
    </ligand>
</feature>
<dbReference type="InterPro" id="IPR023165">
    <property type="entry name" value="rRNA_Ade_diMease-like_C"/>
</dbReference>
<dbReference type="ExpressionAtlas" id="A0A3L6EZC9">
    <property type="expression patterns" value="baseline and differential"/>
</dbReference>
<dbReference type="Gene3D" id="3.40.50.150">
    <property type="entry name" value="Vaccinia Virus protein VP39"/>
    <property type="match status" value="1"/>
</dbReference>
<dbReference type="Gene3D" id="3.30.310.130">
    <property type="entry name" value="Ubiquitin-related"/>
    <property type="match status" value="1"/>
</dbReference>
<dbReference type="GO" id="GO:0003723">
    <property type="term" value="F:RNA binding"/>
    <property type="evidence" value="ECO:0007669"/>
    <property type="project" value="UniProtKB-UniRule"/>
</dbReference>
<gene>
    <name evidence="13" type="primary">PFC1</name>
    <name evidence="13" type="ORF">Zm00014a_020227</name>
</gene>
<feature type="domain" description="RRM" evidence="11">
    <location>
        <begin position="891"/>
        <end position="962"/>
    </location>
</feature>
<feature type="region of interest" description="Disordered" evidence="10">
    <location>
        <begin position="965"/>
        <end position="1082"/>
    </location>
</feature>
<evidence type="ECO:0000313" key="13">
    <source>
        <dbReference type="EMBL" id="PWZ26185.1"/>
    </source>
</evidence>
<evidence type="ECO:0000256" key="4">
    <source>
        <dbReference type="ARBA" id="ARBA00022679"/>
    </source>
</evidence>